<name>A0AAN7YHW3_9EURO</name>
<dbReference type="SUPFAM" id="SSF53067">
    <property type="entry name" value="Actin-like ATPase domain"/>
    <property type="match status" value="2"/>
</dbReference>
<organism evidence="6 7">
    <name type="scientific">Lithohypha guttulata</name>
    <dbReference type="NCBI Taxonomy" id="1690604"/>
    <lineage>
        <taxon>Eukaryota</taxon>
        <taxon>Fungi</taxon>
        <taxon>Dikarya</taxon>
        <taxon>Ascomycota</taxon>
        <taxon>Pezizomycotina</taxon>
        <taxon>Eurotiomycetes</taxon>
        <taxon>Chaetothyriomycetidae</taxon>
        <taxon>Chaetothyriales</taxon>
        <taxon>Trichomeriaceae</taxon>
        <taxon>Lithohypha</taxon>
    </lineage>
</organism>
<evidence type="ECO:0000259" key="2">
    <source>
        <dbReference type="Pfam" id="PF01968"/>
    </source>
</evidence>
<evidence type="ECO:0000259" key="4">
    <source>
        <dbReference type="Pfam" id="PF06032"/>
    </source>
</evidence>
<accession>A0AAN7YHW3</accession>
<dbReference type="InterPro" id="IPR008040">
    <property type="entry name" value="Hydant_A_N"/>
</dbReference>
<evidence type="ECO:0000259" key="3">
    <source>
        <dbReference type="Pfam" id="PF05378"/>
    </source>
</evidence>
<dbReference type="AlphaFoldDB" id="A0AAN7YHW3"/>
<feature type="domain" description="Hydantoinase/oxoprolinase N-terminal" evidence="3">
    <location>
        <begin position="3"/>
        <end position="178"/>
    </location>
</feature>
<dbReference type="GO" id="GO:0016787">
    <property type="term" value="F:hydrolase activity"/>
    <property type="evidence" value="ECO:0007669"/>
    <property type="project" value="InterPro"/>
</dbReference>
<feature type="domain" description="S-Me-THD N-terminal" evidence="4">
    <location>
        <begin position="601"/>
        <end position="758"/>
    </location>
</feature>
<feature type="domain" description="Hydantoinase A/oxoprolinase" evidence="2">
    <location>
        <begin position="203"/>
        <end position="382"/>
    </location>
</feature>
<dbReference type="FunFam" id="3.40.1610.10:FF:000001">
    <property type="entry name" value="Hydantoinase, putative"/>
    <property type="match status" value="1"/>
</dbReference>
<feature type="region of interest" description="Disordered" evidence="1">
    <location>
        <begin position="554"/>
        <end position="573"/>
    </location>
</feature>
<dbReference type="SUPFAM" id="SSF160991">
    <property type="entry name" value="CV3147-like"/>
    <property type="match status" value="1"/>
</dbReference>
<reference evidence="6 7" key="1">
    <citation type="submission" date="2023-08" db="EMBL/GenBank/DDBJ databases">
        <title>Black Yeasts Isolated from many extreme environments.</title>
        <authorList>
            <person name="Coleine C."/>
            <person name="Stajich J.E."/>
            <person name="Selbmann L."/>
        </authorList>
    </citation>
    <scope>NUCLEOTIDE SEQUENCE [LARGE SCALE GENOMIC DNA]</scope>
    <source>
        <strain evidence="6 7">CCFEE 5910</strain>
    </source>
</reference>
<dbReference type="Pfam" id="PF05378">
    <property type="entry name" value="Hydant_A_N"/>
    <property type="match status" value="1"/>
</dbReference>
<dbReference type="InterPro" id="IPR024071">
    <property type="entry name" value="S-Me-THD_C_sf"/>
</dbReference>
<dbReference type="EMBL" id="JAVRRJ010000002">
    <property type="protein sequence ID" value="KAK5088066.1"/>
    <property type="molecule type" value="Genomic_DNA"/>
</dbReference>
<sequence length="987" mass="105230">MYRIGCDVGGTNTDAVLLDISRLSSSSKGVLATHKTTTTPNVTDGIRTAIEKVLVKSGVDRDEVINVAIGTTHFVNAVVEGDARRLDRVACVRLCGPYTRSIPPFSDYPYALREIVEGPCFHLDGGLEVDGREIKPLSPDQVRETADAIYSAGIRAVAIVGVFSALDHEGIHEERCRQLMLKSYPDLLIVTSNTIGGPGLLVRENATILNAAILRFAGRTIRGFRRAMHELALTCPLFLTQNDGTLIEASAAAKLPIKTFASGPTNSLMGAAFLQGHGTLQDLRDKQVLVVDIGGTTTDICALLPSGFPRKAASSVEIGGVRTAFSMPEVYSIGLGGGTRVRADDRGEVTIGPDSVGHNLVQDALVFGGETLTTSDIMVAAGVARIGDAEKVTALSRELVAAAVAGIKRTLEKAIDKMKVSASPAFVLLVGGGSVVFPPDMIMEHIKPIHHDSANAVGAAIAKIAGEIDVVEILAGRDEDQILEDAKQKAIAAAVARGASEKDVTIAELSKIPLQYVNNKATRLLVKAVGCLKTRPDSSQIVDSQSIDLDIMETDTSSAEAKPGSPRKLETASMAQPSLEIDLSSYRPKVHSGVWYVSAIDVEFCALGCGILGTGGGGSSHNVMLYVLDIIRTQGEGAIRVMSPDALNDDDICVFGSGYGAPSVSDERLQSGEEIPATVDELNKLLGHKSFQGIVAVEIGGGNGIVTFPTSARFSVPVIDCDLMGRAYPTAEHCTPYVYGHPVMPVAMADAKGNVSIVVRAENNTKLEGMLRTTCVELGNAVGVTGKPLDGRVIKEFAIPNTLSQAWFLGRAVHLARRNKIDFIEAIGDVTPVKLLYTGKIVDVSRDVSRGYTVGKCTIAPVLTDELRGGVRHETTKGSRNLIITFQNEYLIAYLEEAEPEQKREVLCVVPDLISILGSNGEALGSPDLRYGLQVKVIGMPAHPLWTATEQALRIGGPEFFKLDVPWRPLGEYQKPKSVIDVYNETT</sequence>
<dbReference type="Gene3D" id="2.40.390.10">
    <property type="entry name" value="CV3147-like"/>
    <property type="match status" value="1"/>
</dbReference>
<dbReference type="InterPro" id="IPR048350">
    <property type="entry name" value="S-Me-THD-like_C"/>
</dbReference>
<dbReference type="PANTHER" id="PTHR11365">
    <property type="entry name" value="5-OXOPROLINASE RELATED"/>
    <property type="match status" value="1"/>
</dbReference>
<evidence type="ECO:0000256" key="1">
    <source>
        <dbReference type="SAM" id="MobiDB-lite"/>
    </source>
</evidence>
<evidence type="ECO:0000259" key="5">
    <source>
        <dbReference type="Pfam" id="PF20906"/>
    </source>
</evidence>
<proteinExistence type="predicted"/>
<dbReference type="Proteomes" id="UP001309876">
    <property type="component" value="Unassembled WGS sequence"/>
</dbReference>
<dbReference type="InterPro" id="IPR027479">
    <property type="entry name" value="S-Me-THD_N_sf"/>
</dbReference>
<comment type="caution">
    <text evidence="6">The sequence shown here is derived from an EMBL/GenBank/DDBJ whole genome shotgun (WGS) entry which is preliminary data.</text>
</comment>
<dbReference type="Pfam" id="PF20906">
    <property type="entry name" value="S-Me-THD_C"/>
    <property type="match status" value="1"/>
</dbReference>
<evidence type="ECO:0008006" key="8">
    <source>
        <dbReference type="Google" id="ProtNLM"/>
    </source>
</evidence>
<dbReference type="Gene3D" id="3.40.1610.10">
    <property type="entry name" value="CV3147-like domain"/>
    <property type="match status" value="1"/>
</dbReference>
<dbReference type="InterPro" id="IPR010318">
    <property type="entry name" value="S-Me-THD_N"/>
</dbReference>
<dbReference type="Pfam" id="PF06032">
    <property type="entry name" value="S-Me-THD_N"/>
    <property type="match status" value="1"/>
</dbReference>
<evidence type="ECO:0000313" key="6">
    <source>
        <dbReference type="EMBL" id="KAK5088066.1"/>
    </source>
</evidence>
<feature type="domain" description="S-Me-THD-like C-terminal" evidence="5">
    <location>
        <begin position="763"/>
        <end position="970"/>
    </location>
</feature>
<evidence type="ECO:0000313" key="7">
    <source>
        <dbReference type="Proteomes" id="UP001309876"/>
    </source>
</evidence>
<keyword evidence="7" id="KW-1185">Reference proteome</keyword>
<dbReference type="Pfam" id="PF01968">
    <property type="entry name" value="Hydantoinase_A"/>
    <property type="match status" value="1"/>
</dbReference>
<dbReference type="InterPro" id="IPR002821">
    <property type="entry name" value="Hydantoinase_A"/>
</dbReference>
<dbReference type="InterPro" id="IPR043129">
    <property type="entry name" value="ATPase_NBD"/>
</dbReference>
<dbReference type="InterPro" id="IPR045079">
    <property type="entry name" value="Oxoprolinase-like"/>
</dbReference>
<gene>
    <name evidence="6" type="ORF">LTR05_002282</name>
</gene>
<dbReference type="PANTHER" id="PTHR11365:SF10">
    <property type="entry name" value="HYDANTOINASE_OXOPROLINASE"/>
    <property type="match status" value="1"/>
</dbReference>
<protein>
    <recommendedName>
        <fullName evidence="8">Hydantoinase</fullName>
    </recommendedName>
</protein>